<dbReference type="InterPro" id="IPR049053">
    <property type="entry name" value="AFCA-like_C"/>
</dbReference>
<dbReference type="PATRIC" id="fig|946077.3.peg.1533"/>
<dbReference type="PANTHER" id="PTHR31084:SF0">
    <property type="entry name" value="ALPHA-L-FUCOSIDASE 2"/>
    <property type="match status" value="1"/>
</dbReference>
<organism evidence="5 6">
    <name type="scientific">Imtechella halotolerans K1</name>
    <dbReference type="NCBI Taxonomy" id="946077"/>
    <lineage>
        <taxon>Bacteria</taxon>
        <taxon>Pseudomonadati</taxon>
        <taxon>Bacteroidota</taxon>
        <taxon>Flavobacteriia</taxon>
        <taxon>Flavobacteriales</taxon>
        <taxon>Flavobacteriaceae</taxon>
        <taxon>Imtechella</taxon>
    </lineage>
</organism>
<proteinExistence type="predicted"/>
<feature type="domain" description="Glycosyl hydrolase family 95 catalytic" evidence="4">
    <location>
        <begin position="257"/>
        <end position="665"/>
    </location>
</feature>
<dbReference type="Pfam" id="PF22124">
    <property type="entry name" value="Glyco_hydro_95_cat"/>
    <property type="match status" value="1"/>
</dbReference>
<feature type="chain" id="PRO_5003635384" evidence="1">
    <location>
        <begin position="23"/>
        <end position="762"/>
    </location>
</feature>
<keyword evidence="1" id="KW-0732">Signal</keyword>
<dbReference type="InterPro" id="IPR012341">
    <property type="entry name" value="6hp_glycosidase-like_sf"/>
</dbReference>
<sequence>MVMMRNIWLLSCALLISCANNGSDTLYGKHDLVSDQLAKTWDEGLPLGNGVIGALVWEKENNLRMSLDNVNLWDLRPMENLNTPFFKFSWVQEQWKNNRYRDVQNTFDVPYDNAPAPSKIPGAAIEFNSKSLGKVTSARLAVSDAISHVSWESGVTFNSFVHATDQVGWFRFKGLKSEIVPILIPPAYQVEDDSTSVASISRQDLRRLGYKKGNVEVKDNSITYTQEGFNGFSYDVHVSWVQNGDVLEGSWSITSSLSESHLTAKELVEEKMKLGYSDSFRTHKQWWRQYWQKSSIQIPDSILEKQWYLEQYKFGSVARDGTPPVSLQAVWTADNGKLPPWKGDFHHDLNTQLSYWASYSGNHLDLENGYLQWMLKNKDTFKKYTQDYFESDGLAVPGVTTLTGEPMGGWIQYAFGPTVSGWLGLHFYWHWRFSMDEVFLKDKAYPWIKDVAVFFDEISVKDENGLRKLPISSSPEIHDNSRNAWFGETTNFDLAAIRWTYEKATELATHLGKTQEAEKWNKLLGEWPNFAIHSSEGLMLAPEHSYTSSHRHFSHLMAFHPYALIDYSKGDAHKTIIDNTVNHLIEKGSDYWTGYSFSWLGNLQARIFDGEGAAKTLRIFAENFCLPNSFHVNGEQHNKGYSKFKYRPFTLEGNFAFAAAIQEMLLQSHTRVIHVFPAIPSTWEDVSFTSLRGDGAFLISAKMEKGNVTHVEIISEKGGELKLRNPFRNHNFKCSSAFTVQDDILHIPTTEGQNILLSMDNK</sequence>
<dbReference type="GO" id="GO:0004560">
    <property type="term" value="F:alpha-L-fucosidase activity"/>
    <property type="evidence" value="ECO:0007669"/>
    <property type="project" value="TreeGrafter"/>
</dbReference>
<dbReference type="InterPro" id="IPR008928">
    <property type="entry name" value="6-hairpin_glycosidase_sf"/>
</dbReference>
<dbReference type="SUPFAM" id="SSF48208">
    <property type="entry name" value="Six-hairpin glycosidases"/>
    <property type="match status" value="1"/>
</dbReference>
<keyword evidence="6" id="KW-1185">Reference proteome</keyword>
<feature type="domain" description="Glycosyl hydrolase family 95 N-terminal" evidence="2">
    <location>
        <begin position="32"/>
        <end position="177"/>
    </location>
</feature>
<dbReference type="Proteomes" id="UP000005938">
    <property type="component" value="Unassembled WGS sequence"/>
</dbReference>
<reference evidence="5 6" key="1">
    <citation type="journal article" date="2012" name="J. Bacteriol.">
        <title>Genome Sequence of the Halotolerant Bacterium Imtechella halotolerans K1T.</title>
        <authorList>
            <person name="Kumar S."/>
            <person name="Vikram S."/>
            <person name="Subramanian S."/>
            <person name="Raghava G.P."/>
            <person name="Pinnaka A.K."/>
        </authorList>
    </citation>
    <scope>NUCLEOTIDE SEQUENCE [LARGE SCALE GENOMIC DNA]</scope>
    <source>
        <strain evidence="5 6">K1</strain>
    </source>
</reference>
<dbReference type="InterPro" id="IPR054363">
    <property type="entry name" value="GH95_cat"/>
</dbReference>
<protein>
    <submittedName>
        <fullName evidence="5">Uncharacterized protein</fullName>
    </submittedName>
</protein>
<dbReference type="PANTHER" id="PTHR31084">
    <property type="entry name" value="ALPHA-L-FUCOSIDASE 2"/>
    <property type="match status" value="1"/>
</dbReference>
<dbReference type="AlphaFoldDB" id="I0WF84"/>
<name>I0WF84_9FLAO</name>
<evidence type="ECO:0000259" key="3">
    <source>
        <dbReference type="Pfam" id="PF21307"/>
    </source>
</evidence>
<dbReference type="GO" id="GO:0005975">
    <property type="term" value="P:carbohydrate metabolic process"/>
    <property type="evidence" value="ECO:0007669"/>
    <property type="project" value="InterPro"/>
</dbReference>
<dbReference type="Gene3D" id="1.50.10.10">
    <property type="match status" value="1"/>
</dbReference>
<dbReference type="eggNOG" id="COG1554">
    <property type="taxonomic scope" value="Bacteria"/>
</dbReference>
<evidence type="ECO:0000313" key="5">
    <source>
        <dbReference type="EMBL" id="EID75050.1"/>
    </source>
</evidence>
<evidence type="ECO:0000256" key="1">
    <source>
        <dbReference type="SAM" id="SignalP"/>
    </source>
</evidence>
<accession>I0WF84</accession>
<evidence type="ECO:0000259" key="4">
    <source>
        <dbReference type="Pfam" id="PF22124"/>
    </source>
</evidence>
<dbReference type="STRING" id="946077.W5A_07587"/>
<dbReference type="EMBL" id="AJJU01000008">
    <property type="protein sequence ID" value="EID75050.1"/>
    <property type="molecule type" value="Genomic_DNA"/>
</dbReference>
<dbReference type="Pfam" id="PF14498">
    <property type="entry name" value="Glyco_hyd_65N_2"/>
    <property type="match status" value="1"/>
</dbReference>
<feature type="domain" description="Alpha fucosidase A-like C-terminal" evidence="3">
    <location>
        <begin position="667"/>
        <end position="754"/>
    </location>
</feature>
<gene>
    <name evidence="5" type="ORF">W5A_07587</name>
</gene>
<feature type="signal peptide" evidence="1">
    <location>
        <begin position="1"/>
        <end position="22"/>
    </location>
</feature>
<evidence type="ECO:0000259" key="2">
    <source>
        <dbReference type="Pfam" id="PF14498"/>
    </source>
</evidence>
<evidence type="ECO:0000313" key="6">
    <source>
        <dbReference type="Proteomes" id="UP000005938"/>
    </source>
</evidence>
<comment type="caution">
    <text evidence="5">The sequence shown here is derived from an EMBL/GenBank/DDBJ whole genome shotgun (WGS) entry which is preliminary data.</text>
</comment>
<dbReference type="PROSITE" id="PS51257">
    <property type="entry name" value="PROKAR_LIPOPROTEIN"/>
    <property type="match status" value="1"/>
</dbReference>
<dbReference type="Pfam" id="PF21307">
    <property type="entry name" value="Glyco_hydro_95_C"/>
    <property type="match status" value="1"/>
</dbReference>
<dbReference type="InterPro" id="IPR027414">
    <property type="entry name" value="GH95_N_dom"/>
</dbReference>